<sequence length="222" mass="24796">MAEIICIIGNKGGTGKTTLSHTLSHGLTLLGRRAACVMTDEDREPLSPQGRRYVVADARSPVARNKVVEKLRDLKSWIGVLDGGANRTETDILLYQMSDVVLLPFRDSAEDLRTVMRDLDLLPKAWALPSQWPRNRFQLDAATRLIDTLPLEFRERILPPFFALSSSKLLLQERVPEDLPAQLNNSARAFAKQVLAIFEDPHDDVADALERAALASELNEQD</sequence>
<accession>A0ABX7M9V5</accession>
<name>A0ABX7M9V5_9RHOO</name>
<dbReference type="SUPFAM" id="SSF52540">
    <property type="entry name" value="P-loop containing nucleoside triphosphate hydrolases"/>
    <property type="match status" value="1"/>
</dbReference>
<evidence type="ECO:0000313" key="1">
    <source>
        <dbReference type="EMBL" id="QSI77686.1"/>
    </source>
</evidence>
<proteinExistence type="predicted"/>
<dbReference type="EMBL" id="CP071060">
    <property type="protein sequence ID" value="QSI77686.1"/>
    <property type="molecule type" value="Genomic_DNA"/>
</dbReference>
<dbReference type="Gene3D" id="3.40.50.300">
    <property type="entry name" value="P-loop containing nucleotide triphosphate hydrolases"/>
    <property type="match status" value="1"/>
</dbReference>
<gene>
    <name evidence="1" type="ORF">JY500_03245</name>
</gene>
<dbReference type="Proteomes" id="UP000663570">
    <property type="component" value="Chromosome"/>
</dbReference>
<evidence type="ECO:0000313" key="2">
    <source>
        <dbReference type="Proteomes" id="UP000663570"/>
    </source>
</evidence>
<dbReference type="InterPro" id="IPR027417">
    <property type="entry name" value="P-loop_NTPase"/>
</dbReference>
<keyword evidence="2" id="KW-1185">Reference proteome</keyword>
<evidence type="ECO:0008006" key="3">
    <source>
        <dbReference type="Google" id="ProtNLM"/>
    </source>
</evidence>
<dbReference type="RefSeq" id="WP_172200851.1">
    <property type="nucleotide sequence ID" value="NZ_CP071060.1"/>
</dbReference>
<protein>
    <recommendedName>
        <fullName evidence="3">ParA family protein</fullName>
    </recommendedName>
</protein>
<organism evidence="1 2">
    <name type="scientific">Niveibacterium microcysteis</name>
    <dbReference type="NCBI Taxonomy" id="2811415"/>
    <lineage>
        <taxon>Bacteria</taxon>
        <taxon>Pseudomonadati</taxon>
        <taxon>Pseudomonadota</taxon>
        <taxon>Betaproteobacteria</taxon>
        <taxon>Rhodocyclales</taxon>
        <taxon>Rhodocyclaceae</taxon>
        <taxon>Niveibacterium</taxon>
    </lineage>
</organism>
<reference evidence="1 2" key="1">
    <citation type="submission" date="2021-02" db="EMBL/GenBank/DDBJ databases">
        <title>Niveibacterium changnyeongensis HC41.</title>
        <authorList>
            <person name="Kang M."/>
        </authorList>
    </citation>
    <scope>NUCLEOTIDE SEQUENCE [LARGE SCALE GENOMIC DNA]</scope>
    <source>
        <strain evidence="1 2">HC41</strain>
    </source>
</reference>